<dbReference type="GO" id="GO:0042597">
    <property type="term" value="C:periplasmic space"/>
    <property type="evidence" value="ECO:0007669"/>
    <property type="project" value="UniProtKB-SubCell"/>
</dbReference>
<dbReference type="Gene3D" id="3.40.30.10">
    <property type="entry name" value="Glutaredoxin"/>
    <property type="match status" value="1"/>
</dbReference>
<dbReference type="PANTHER" id="PTHR35272">
    <property type="entry name" value="THIOL:DISULFIDE INTERCHANGE PROTEIN DSBC-RELATED"/>
    <property type="match status" value="1"/>
</dbReference>
<feature type="domain" description="Disulphide bond isomerase DsbC/G N-terminal" evidence="9">
    <location>
        <begin position="44"/>
        <end position="107"/>
    </location>
</feature>
<dbReference type="AlphaFoldDB" id="A0A0E3Z2C8"/>
<proteinExistence type="inferred from homology"/>
<dbReference type="InterPro" id="IPR018950">
    <property type="entry name" value="DiS-bond_isomerase_DsbC/G_N"/>
</dbReference>
<keyword evidence="6 7" id="KW-0676">Redox-active center</keyword>
<reference evidence="11 12" key="1">
    <citation type="journal article" date="2015" name="Genome Announc.">
        <title>Complete Genome Sequence of Pseudoxanthomonas suwonensis Strain J1, a Cellulose-Degrading Bacterium Isolated from Leaf- and Wood-Enriched Soil.</title>
        <authorList>
            <person name="Hou L."/>
            <person name="Jiang J."/>
            <person name="Xu Z."/>
            <person name="Zhou Y."/>
            <person name="Leung F.C."/>
        </authorList>
    </citation>
    <scope>NUCLEOTIDE SEQUENCE [LARGE SCALE GENOMIC DNA]</scope>
    <source>
        <strain evidence="11 12">J1</strain>
    </source>
</reference>
<dbReference type="Gene3D" id="3.10.450.70">
    <property type="entry name" value="Disulphide bond isomerase, DsbC/G, N-terminal"/>
    <property type="match status" value="1"/>
</dbReference>
<comment type="function">
    <text evidence="7">Required for disulfide bond formation in some periplasmic proteins. Acts by transferring its disulfide bond to other proteins and is reduced in the process.</text>
</comment>
<dbReference type="InterPro" id="IPR012336">
    <property type="entry name" value="Thioredoxin-like_fold"/>
</dbReference>
<dbReference type="EMBL" id="CP011144">
    <property type="protein sequence ID" value="AKC87254.1"/>
    <property type="molecule type" value="Genomic_DNA"/>
</dbReference>
<evidence type="ECO:0000256" key="5">
    <source>
        <dbReference type="ARBA" id="ARBA00023157"/>
    </source>
</evidence>
<organism evidence="11 12">
    <name type="scientific">Pseudoxanthomonas suwonensis</name>
    <dbReference type="NCBI Taxonomy" id="314722"/>
    <lineage>
        <taxon>Bacteria</taxon>
        <taxon>Pseudomonadati</taxon>
        <taxon>Pseudomonadota</taxon>
        <taxon>Gammaproteobacteria</taxon>
        <taxon>Lysobacterales</taxon>
        <taxon>Lysobacteraceae</taxon>
        <taxon>Pseudoxanthomonas</taxon>
    </lineage>
</organism>
<name>A0A0E3Z2C8_9GAMM</name>
<dbReference type="RefSeq" id="WP_052632445.1">
    <property type="nucleotide sequence ID" value="NZ_CP011144.1"/>
</dbReference>
<evidence type="ECO:0000313" key="12">
    <source>
        <dbReference type="Proteomes" id="UP000033067"/>
    </source>
</evidence>
<feature type="compositionally biased region" description="Low complexity" evidence="8">
    <location>
        <begin position="23"/>
        <end position="45"/>
    </location>
</feature>
<evidence type="ECO:0000313" key="11">
    <source>
        <dbReference type="EMBL" id="AKC87254.1"/>
    </source>
</evidence>
<evidence type="ECO:0000256" key="6">
    <source>
        <dbReference type="ARBA" id="ARBA00023284"/>
    </source>
</evidence>
<accession>A0A0E3Z2C8</accession>
<dbReference type="InterPro" id="IPR033954">
    <property type="entry name" value="DiS-bond_Isoase_DsbC/G"/>
</dbReference>
<keyword evidence="5" id="KW-1015">Disulfide bond</keyword>
<feature type="region of interest" description="Disordered" evidence="8">
    <location>
        <begin position="23"/>
        <end position="48"/>
    </location>
</feature>
<dbReference type="PROSITE" id="PS51257">
    <property type="entry name" value="PROKAR_LIPOPROTEIN"/>
    <property type="match status" value="1"/>
</dbReference>
<dbReference type="InterPro" id="IPR009094">
    <property type="entry name" value="DiS-bond_isomerase_DsbC/G_N_sf"/>
</dbReference>
<evidence type="ECO:0000256" key="1">
    <source>
        <dbReference type="ARBA" id="ARBA00004418"/>
    </source>
</evidence>
<dbReference type="InterPro" id="IPR036249">
    <property type="entry name" value="Thioredoxin-like_sf"/>
</dbReference>
<protein>
    <recommendedName>
        <fullName evidence="7">Thiol:disulfide interchange protein</fullName>
    </recommendedName>
</protein>
<dbReference type="PANTHER" id="PTHR35272:SF3">
    <property type="entry name" value="THIOL:DISULFIDE INTERCHANGE PROTEIN DSBC"/>
    <property type="match status" value="1"/>
</dbReference>
<evidence type="ECO:0000259" key="10">
    <source>
        <dbReference type="Pfam" id="PF13098"/>
    </source>
</evidence>
<evidence type="ECO:0000256" key="8">
    <source>
        <dbReference type="SAM" id="MobiDB-lite"/>
    </source>
</evidence>
<dbReference type="InterPro" id="IPR051470">
    <property type="entry name" value="Thiol:disulfide_interchange"/>
</dbReference>
<dbReference type="SUPFAM" id="SSF54423">
    <property type="entry name" value="DsbC/DsbG N-terminal domain-like"/>
    <property type="match status" value="1"/>
</dbReference>
<feature type="chain" id="PRO_5010001797" description="Thiol:disulfide interchange protein" evidence="7">
    <location>
        <begin position="20"/>
        <end position="271"/>
    </location>
</feature>
<dbReference type="PATRIC" id="fig|314722.6.peg.2452"/>
<comment type="similarity">
    <text evidence="2 7">Belongs to the thioredoxin family. DsbC subfamily.</text>
</comment>
<evidence type="ECO:0000256" key="4">
    <source>
        <dbReference type="ARBA" id="ARBA00022764"/>
    </source>
</evidence>
<keyword evidence="4 7" id="KW-0574">Periplasm</keyword>
<evidence type="ECO:0000256" key="2">
    <source>
        <dbReference type="ARBA" id="ARBA00009813"/>
    </source>
</evidence>
<feature type="signal peptide" evidence="7">
    <location>
        <begin position="1"/>
        <end position="19"/>
    </location>
</feature>
<dbReference type="SUPFAM" id="SSF52833">
    <property type="entry name" value="Thioredoxin-like"/>
    <property type="match status" value="1"/>
</dbReference>
<dbReference type="Pfam" id="PF10411">
    <property type="entry name" value="DsbC_N"/>
    <property type="match status" value="1"/>
</dbReference>
<gene>
    <name evidence="11" type="ORF">WQ53_11345</name>
</gene>
<dbReference type="Proteomes" id="UP000033067">
    <property type="component" value="Chromosome"/>
</dbReference>
<evidence type="ECO:0000256" key="3">
    <source>
        <dbReference type="ARBA" id="ARBA00022729"/>
    </source>
</evidence>
<dbReference type="OrthoDB" id="12976at2"/>
<keyword evidence="12" id="KW-1185">Reference proteome</keyword>
<keyword evidence="3 7" id="KW-0732">Signal</keyword>
<evidence type="ECO:0000256" key="7">
    <source>
        <dbReference type="RuleBase" id="RU364038"/>
    </source>
</evidence>
<feature type="domain" description="Thioredoxin-like fold" evidence="10">
    <location>
        <begin position="136"/>
        <end position="258"/>
    </location>
</feature>
<evidence type="ECO:0000259" key="9">
    <source>
        <dbReference type="Pfam" id="PF10411"/>
    </source>
</evidence>
<comment type="subcellular location">
    <subcellularLocation>
        <location evidence="1 7">Periplasm</location>
    </subcellularLocation>
</comment>
<dbReference type="KEGG" id="psuw:WQ53_11345"/>
<dbReference type="Pfam" id="PF13098">
    <property type="entry name" value="Thioredoxin_2"/>
    <property type="match status" value="1"/>
</dbReference>
<dbReference type="CDD" id="cd03020">
    <property type="entry name" value="DsbA_DsbC_DsbG"/>
    <property type="match status" value="1"/>
</dbReference>
<sequence>MLRILATALLGAISLSACAQTNAPPATQAPAAKPTAAKPAPAAAQGTPEANVRQALRGIAPDLAAEYVGAAPFPGFREVLLGGQVLYVSDDGRYLMQAQPFDLQARKPASSAGLMAYRRDLIATIPEQDRIIFAPPNTKHTITVFTDVECGYCRRMHQQIADYNRLGIAVEYVAFPRMGPASQDFRDMESVWCASDRRRALSDAKAGQPVPAKRCTSPVAMQFDIGQRVGVNGTPAIFSADGDQLGGYLPPQQLLQALEGGNGAGVTGGSR</sequence>